<comment type="caution">
    <text evidence="1">The sequence shown here is derived from an EMBL/GenBank/DDBJ whole genome shotgun (WGS) entry which is preliminary data.</text>
</comment>
<dbReference type="EMBL" id="CACVBM020001718">
    <property type="protein sequence ID" value="CAA7058102.1"/>
    <property type="molecule type" value="Genomic_DNA"/>
</dbReference>
<evidence type="ECO:0000313" key="1">
    <source>
        <dbReference type="EMBL" id="CAA7058102.1"/>
    </source>
</evidence>
<accession>A0A6D2KUE6</accession>
<name>A0A6D2KUE6_9BRAS</name>
<dbReference type="PANTHER" id="PTHR36736:SF1">
    <property type="entry name" value="OS03G0100030 PROTEIN"/>
    <property type="match status" value="1"/>
</dbReference>
<dbReference type="PANTHER" id="PTHR36736">
    <property type="entry name" value="OS03G0100030 PROTEIN"/>
    <property type="match status" value="1"/>
</dbReference>
<proteinExistence type="predicted"/>
<dbReference type="Proteomes" id="UP000467841">
    <property type="component" value="Unassembled WGS sequence"/>
</dbReference>
<keyword evidence="2" id="KW-1185">Reference proteome</keyword>
<dbReference type="OrthoDB" id="1737055at2759"/>
<dbReference type="AlphaFoldDB" id="A0A6D2KUE6"/>
<organism evidence="1 2">
    <name type="scientific">Microthlaspi erraticum</name>
    <dbReference type="NCBI Taxonomy" id="1685480"/>
    <lineage>
        <taxon>Eukaryota</taxon>
        <taxon>Viridiplantae</taxon>
        <taxon>Streptophyta</taxon>
        <taxon>Embryophyta</taxon>
        <taxon>Tracheophyta</taxon>
        <taxon>Spermatophyta</taxon>
        <taxon>Magnoliopsida</taxon>
        <taxon>eudicotyledons</taxon>
        <taxon>Gunneridae</taxon>
        <taxon>Pentapetalae</taxon>
        <taxon>rosids</taxon>
        <taxon>malvids</taxon>
        <taxon>Brassicales</taxon>
        <taxon>Brassicaceae</taxon>
        <taxon>Coluteocarpeae</taxon>
        <taxon>Microthlaspi</taxon>
    </lineage>
</organism>
<sequence length="82" mass="9235">MSPWQFILIVAASSIGEELFYRVDVQGALSDMFLRGTQMMTDSRGMASLFDADHESVRKCIRTYGRTCSGAKWSLTELKECC</sequence>
<gene>
    <name evidence="1" type="ORF">MERR_LOCUS45338</name>
</gene>
<reference evidence="1" key="1">
    <citation type="submission" date="2020-01" db="EMBL/GenBank/DDBJ databases">
        <authorList>
            <person name="Mishra B."/>
        </authorList>
    </citation>
    <scope>NUCLEOTIDE SEQUENCE [LARGE SCALE GENOMIC DNA]</scope>
</reference>
<evidence type="ECO:0000313" key="2">
    <source>
        <dbReference type="Proteomes" id="UP000467841"/>
    </source>
</evidence>
<protein>
    <submittedName>
        <fullName evidence="1">Uncharacterized protein</fullName>
    </submittedName>
</protein>